<protein>
    <recommendedName>
        <fullName evidence="1">RDRP C-terminal head domain-containing protein</fullName>
    </recommendedName>
</protein>
<evidence type="ECO:0000259" key="1">
    <source>
        <dbReference type="Pfam" id="PF26253"/>
    </source>
</evidence>
<dbReference type="Pfam" id="PF26253">
    <property type="entry name" value="RdRP_head"/>
    <property type="match status" value="1"/>
</dbReference>
<keyword evidence="3" id="KW-1185">Reference proteome</keyword>
<dbReference type="VEuPathDB" id="FungiDB:SDRG_12125"/>
<dbReference type="AlphaFoldDB" id="T0Q9W0"/>
<dbReference type="RefSeq" id="XP_008616407.1">
    <property type="nucleotide sequence ID" value="XM_008618185.1"/>
</dbReference>
<dbReference type="Proteomes" id="UP000030762">
    <property type="component" value="Unassembled WGS sequence"/>
</dbReference>
<dbReference type="InParanoid" id="T0Q9W0"/>
<proteinExistence type="predicted"/>
<name>T0Q9W0_SAPDV</name>
<dbReference type="GeneID" id="19952852"/>
<accession>T0Q9W0</accession>
<reference evidence="2 3" key="1">
    <citation type="submission" date="2012-04" db="EMBL/GenBank/DDBJ databases">
        <title>The Genome Sequence of Saprolegnia declina VS20.</title>
        <authorList>
            <consortium name="The Broad Institute Genome Sequencing Platform"/>
            <person name="Russ C."/>
            <person name="Nusbaum C."/>
            <person name="Tyler B."/>
            <person name="van West P."/>
            <person name="Dieguez-Uribeondo J."/>
            <person name="de Bruijn I."/>
            <person name="Tripathy S."/>
            <person name="Jiang R."/>
            <person name="Young S.K."/>
            <person name="Zeng Q."/>
            <person name="Gargeya S."/>
            <person name="Fitzgerald M."/>
            <person name="Haas B."/>
            <person name="Abouelleil A."/>
            <person name="Alvarado L."/>
            <person name="Arachchi H.M."/>
            <person name="Berlin A."/>
            <person name="Chapman S.B."/>
            <person name="Goldberg J."/>
            <person name="Griggs A."/>
            <person name="Gujja S."/>
            <person name="Hansen M."/>
            <person name="Howarth C."/>
            <person name="Imamovic A."/>
            <person name="Larimer J."/>
            <person name="McCowen C."/>
            <person name="Montmayeur A."/>
            <person name="Murphy C."/>
            <person name="Neiman D."/>
            <person name="Pearson M."/>
            <person name="Priest M."/>
            <person name="Roberts A."/>
            <person name="Saif S."/>
            <person name="Shea T."/>
            <person name="Sisk P."/>
            <person name="Sykes S."/>
            <person name="Wortman J."/>
            <person name="Nusbaum C."/>
            <person name="Birren B."/>
        </authorList>
    </citation>
    <scope>NUCLEOTIDE SEQUENCE [LARGE SCALE GENOMIC DNA]</scope>
    <source>
        <strain evidence="2 3">VS20</strain>
    </source>
</reference>
<gene>
    <name evidence="2" type="ORF">SDRG_12125</name>
</gene>
<evidence type="ECO:0000313" key="2">
    <source>
        <dbReference type="EMBL" id="EQC30275.1"/>
    </source>
</evidence>
<organism evidence="2 3">
    <name type="scientific">Saprolegnia diclina (strain VS20)</name>
    <dbReference type="NCBI Taxonomy" id="1156394"/>
    <lineage>
        <taxon>Eukaryota</taxon>
        <taxon>Sar</taxon>
        <taxon>Stramenopiles</taxon>
        <taxon>Oomycota</taxon>
        <taxon>Saprolegniomycetes</taxon>
        <taxon>Saprolegniales</taxon>
        <taxon>Saprolegniaceae</taxon>
        <taxon>Saprolegnia</taxon>
    </lineage>
</organism>
<feature type="domain" description="RDRP C-terminal head" evidence="1">
    <location>
        <begin position="35"/>
        <end position="139"/>
    </location>
</feature>
<evidence type="ECO:0000313" key="3">
    <source>
        <dbReference type="Proteomes" id="UP000030762"/>
    </source>
</evidence>
<dbReference type="InterPro" id="IPR058752">
    <property type="entry name" value="RDRP_C_head"/>
</dbReference>
<dbReference type="EMBL" id="JH767177">
    <property type="protein sequence ID" value="EQC30275.1"/>
    <property type="molecule type" value="Genomic_DNA"/>
</dbReference>
<sequence>MLQTAHVQDARHWFVAQTIYCTNFVQYAHAVFTLCQQTEVELISGYIQKLSRTVGRAERLDPADDAVERIRVAVRFVLEHYARVFRRGLESKAPSDPAVLRKASAWYYVGYTHHEQMQGLLPYRSFAWLALEPMLVLFRPDRQVSSTSHR</sequence>